<dbReference type="InterPro" id="IPR004155">
    <property type="entry name" value="PBS_lyase_HEAT"/>
</dbReference>
<sequence length="1249" mass="136723">MLNKILGVLDSARRVFGSSEQALIADGLGGLDLIAKQLASRAADFVANGGDPAVPLELAGSRGAAGVLLGRPGHLDWATHTRGDASDAAIKASVAARHALYRRVVNDEAHVAMLARLGKVLEAADQKHSLTYTGTFAPDWLQYLLNDALWSVCPRGDTQTTDDDRPAWDVNLLAALLAAEGYPQGMVLPILFDRRDLDSYHQKHLFGRLLAPGALDDYMLANVAAVDAAVKALSAVGRNLLVTRIGSQPRLVGALGAVLVKVAVGDSKIAAASAASLIGNMNRTQATALLAEVLRTGHPEERASAAELLARTQGDSAVPVLEAALAGETGKPVRQAIQNAITRLQAVEDAGGLELPEPPPLPPEPQEVLGDDVLELLLKNREELLEHFRREAAEEVEENRTAKYKSKYRQDSYAHYRRLDERQLRAAIKVLNGEGKAADSILGDSEVGMTLAASGRMEARADFGLLQVLRWIVAQDRGGRWAVWNHPRFQSWLGRQDKDNVDLRQLVALTAQCGGDPEPIYRTCLLDSYYGRLAPQDMLPPDRVWPLFAARPDLIDQGLGMADASSREYAAPQLGATLSVLDTFPVIPARWMPRLMELALGEGKTHRAAAQQVLSRMPNIGKLVSDTLQSSKQELRIEAARWLAALDYRAGLPALRTALEKESRETASAAMMTALEQLGDDISPYLAPATLLKQARKGLKGKPPSSMSWLGLDGAPPCAWSDGTPVEPEIIRWWVILACKLKEPAGNGLLERYLGLLAQPSRAALGGWLLHQFIARDTAHPSLEEGIAWAQANAPQRYQNYQDSAKRYPDYYAEQGKLTPEQVFEEVKREKMSAYLGSALNDRGLLALISGVPGHELASVIQVYMRDHYLRRAQIEALLEAACVSNDASVIQFTLGIARRYRTASVQQKARELVERIAERNDWTQDQLGDRTVPSCGLDDSGRMTLQYGSRQYFVTLDAALKPVLSNEEGKTVGALPAPRQNDAPEAVKEAKQQLTACKKEVKQVVEMQTGRLYEAMCASRLWPVDEWRAYLQQHPVVGRLVQQLVWQEMSAGGDAVRLFRPTEDGSLIDANDDEVTLAEGASVRLAHSALLDDGEAAAWLAHFKDYKLKPLFAQMAHKLPAQRNGDNNADRLGWVSDTFTLRGAFNKRGYQRGSAEDGGVFMEYTKQFASVGMTVVIEFTGNALPEENRPAALKSLQFRSMNGQRYGHRALALDQIPPVLLAEAYGDYLAVAAACSGYDPEWEKKMPW</sequence>
<protein>
    <submittedName>
        <fullName evidence="2">DUF4132 domain-containing protein</fullName>
    </submittedName>
</protein>
<dbReference type="Pfam" id="PF13569">
    <property type="entry name" value="DUF4132"/>
    <property type="match status" value="1"/>
</dbReference>
<dbReference type="SMART" id="SM00567">
    <property type="entry name" value="EZ_HEAT"/>
    <property type="match status" value="3"/>
</dbReference>
<dbReference type="InterPro" id="IPR016024">
    <property type="entry name" value="ARM-type_fold"/>
</dbReference>
<dbReference type="InterPro" id="IPR025406">
    <property type="entry name" value="DUF4132"/>
</dbReference>
<comment type="caution">
    <text evidence="2">The sequence shown here is derived from an EMBL/GenBank/DDBJ whole genome shotgun (WGS) entry which is preliminary data.</text>
</comment>
<dbReference type="Gene3D" id="1.25.10.10">
    <property type="entry name" value="Leucine-rich Repeat Variant"/>
    <property type="match status" value="2"/>
</dbReference>
<gene>
    <name evidence="2" type="ORF">GTP91_18755</name>
</gene>
<dbReference type="AlphaFoldDB" id="A0A845G3J0"/>
<evidence type="ECO:0000313" key="2">
    <source>
        <dbReference type="EMBL" id="MYM89203.1"/>
    </source>
</evidence>
<reference evidence="2 3" key="1">
    <citation type="submission" date="2020-01" db="EMBL/GenBank/DDBJ databases">
        <title>Novel species isolated from a subtropical stream in China.</title>
        <authorList>
            <person name="Lu H."/>
        </authorList>
    </citation>
    <scope>NUCLEOTIDE SEQUENCE [LARGE SCALE GENOMIC DNA]</scope>
    <source>
        <strain evidence="2 3">FT82W</strain>
    </source>
</reference>
<evidence type="ECO:0000259" key="1">
    <source>
        <dbReference type="Pfam" id="PF13569"/>
    </source>
</evidence>
<dbReference type="RefSeq" id="WP_161098158.1">
    <property type="nucleotide sequence ID" value="NZ_WWCW01000067.1"/>
</dbReference>
<dbReference type="Proteomes" id="UP000470302">
    <property type="component" value="Unassembled WGS sequence"/>
</dbReference>
<feature type="domain" description="DUF4132" evidence="1">
    <location>
        <begin position="970"/>
        <end position="1136"/>
    </location>
</feature>
<dbReference type="Pfam" id="PF13646">
    <property type="entry name" value="HEAT_2"/>
    <property type="match status" value="1"/>
</dbReference>
<accession>A0A845G3J0</accession>
<dbReference type="SUPFAM" id="SSF48371">
    <property type="entry name" value="ARM repeat"/>
    <property type="match status" value="1"/>
</dbReference>
<name>A0A845G3J0_9BURK</name>
<dbReference type="InterPro" id="IPR011989">
    <property type="entry name" value="ARM-like"/>
</dbReference>
<organism evidence="2 3">
    <name type="scientific">Duganella vulcania</name>
    <dbReference type="NCBI Taxonomy" id="2692166"/>
    <lineage>
        <taxon>Bacteria</taxon>
        <taxon>Pseudomonadati</taxon>
        <taxon>Pseudomonadota</taxon>
        <taxon>Betaproteobacteria</taxon>
        <taxon>Burkholderiales</taxon>
        <taxon>Oxalobacteraceae</taxon>
        <taxon>Telluria group</taxon>
        <taxon>Duganella</taxon>
    </lineage>
</organism>
<proteinExistence type="predicted"/>
<evidence type="ECO:0000313" key="3">
    <source>
        <dbReference type="Proteomes" id="UP000470302"/>
    </source>
</evidence>
<dbReference type="EMBL" id="WWCW01000067">
    <property type="protein sequence ID" value="MYM89203.1"/>
    <property type="molecule type" value="Genomic_DNA"/>
</dbReference>